<evidence type="ECO:0000313" key="1">
    <source>
        <dbReference type="EMBL" id="OUZ33095.1"/>
    </source>
</evidence>
<dbReference type="AlphaFoldDB" id="A0A200J942"/>
<evidence type="ECO:0000313" key="2">
    <source>
        <dbReference type="EMBL" id="WYJ93773.1"/>
    </source>
</evidence>
<dbReference type="Proteomes" id="UP000196151">
    <property type="component" value="Chromosome"/>
</dbReference>
<reference evidence="1" key="1">
    <citation type="submission" date="2017-05" db="EMBL/GenBank/DDBJ databases">
        <title>The Genome Sequence of Enterococcus sp. 9D6_DIV0238.</title>
        <authorList>
            <consortium name="The Broad Institute Genomics Platform"/>
            <consortium name="The Broad Institute Genomic Center for Infectious Diseases"/>
            <person name="Earl A."/>
            <person name="Manson A."/>
            <person name="Schwartman J."/>
            <person name="Gilmore M."/>
            <person name="Abouelleil A."/>
            <person name="Cao P."/>
            <person name="Chapman S."/>
            <person name="Cusick C."/>
            <person name="Shea T."/>
            <person name="Young S."/>
            <person name="Neafsey D."/>
            <person name="Nusbaum C."/>
            <person name="Birren B."/>
        </authorList>
    </citation>
    <scope>NUCLEOTIDE SEQUENCE [LARGE SCALE GENOMIC DNA]</scope>
    <source>
        <strain evidence="1">9D6_DIV0238</strain>
    </source>
</reference>
<dbReference type="EMBL" id="CP147246">
    <property type="protein sequence ID" value="WYJ93773.1"/>
    <property type="molecule type" value="Genomic_DNA"/>
</dbReference>
<proteinExistence type="predicted"/>
<keyword evidence="3" id="KW-1185">Reference proteome</keyword>
<name>A0A200J942_9ENTE</name>
<sequence>MKAFVKTAINHRMIKNDKYQSKKAGHAFCGVLF</sequence>
<reference evidence="2" key="3">
    <citation type="submission" date="2024-03" db="EMBL/GenBank/DDBJ databases">
        <title>The Genome Sequence of Enterococcus sp. DIV0238c.</title>
        <authorList>
            <consortium name="The Broad Institute Genomics Platform"/>
            <consortium name="The Broad Institute Microbial Omics Core"/>
            <consortium name="The Broad Institute Genomic Center for Infectious Diseases"/>
            <person name="Earl A."/>
            <person name="Manson A."/>
            <person name="Gilmore M."/>
            <person name="Schwartman J."/>
            <person name="Shea T."/>
            <person name="Abouelleil A."/>
            <person name="Cao P."/>
            <person name="Chapman S."/>
            <person name="Cusick C."/>
            <person name="Young S."/>
            <person name="Neafsey D."/>
            <person name="Nusbaum C."/>
            <person name="Birren B."/>
        </authorList>
    </citation>
    <scope>NUCLEOTIDE SEQUENCE</scope>
    <source>
        <strain evidence="2">9D6_DIV0238</strain>
    </source>
</reference>
<evidence type="ECO:0000313" key="3">
    <source>
        <dbReference type="Proteomes" id="UP000196151"/>
    </source>
</evidence>
<reference evidence="2" key="2">
    <citation type="submission" date="2017-05" db="EMBL/GenBank/DDBJ databases">
        <authorList>
            <consortium name="The Broad Institute Genomics Platform"/>
            <consortium name="The Broad Institute Genomic Center for Infectious Diseases"/>
            <person name="Earl A."/>
            <person name="Manson A."/>
            <person name="Schwartman J."/>
            <person name="Gilmore M."/>
            <person name="Abouelleil A."/>
            <person name="Cao P."/>
            <person name="Chapman S."/>
            <person name="Cusick C."/>
            <person name="Shea T."/>
            <person name="Young S."/>
            <person name="Neafsey D."/>
            <person name="Nusbaum C."/>
            <person name="Birren B."/>
        </authorList>
    </citation>
    <scope>NUCLEOTIDE SEQUENCE</scope>
    <source>
        <strain evidence="2">9D6_DIV0238</strain>
    </source>
</reference>
<gene>
    <name evidence="2" type="ORF">A5889_001275</name>
    <name evidence="1" type="ORF">A5889_001804</name>
</gene>
<dbReference type="EMBL" id="NIBQ01000002">
    <property type="protein sequence ID" value="OUZ33095.1"/>
    <property type="molecule type" value="Genomic_DNA"/>
</dbReference>
<accession>A0A200J942</accession>
<organism evidence="1">
    <name type="scientific">Candidatus Enterococcus dunnyi</name>
    <dbReference type="NCBI Taxonomy" id="1834192"/>
    <lineage>
        <taxon>Bacteria</taxon>
        <taxon>Bacillati</taxon>
        <taxon>Bacillota</taxon>
        <taxon>Bacilli</taxon>
        <taxon>Lactobacillales</taxon>
        <taxon>Enterococcaceae</taxon>
        <taxon>Enterococcus</taxon>
    </lineage>
</organism>
<protein>
    <submittedName>
        <fullName evidence="1">Uncharacterized protein</fullName>
    </submittedName>
</protein>